<gene>
    <name evidence="16" type="ORF">THII_0968</name>
</gene>
<dbReference type="InterPro" id="IPR003594">
    <property type="entry name" value="HATPase_dom"/>
</dbReference>
<dbReference type="Pfam" id="PF00072">
    <property type="entry name" value="Response_reg"/>
    <property type="match status" value="3"/>
</dbReference>
<evidence type="ECO:0000256" key="8">
    <source>
        <dbReference type="ARBA" id="ARBA00022840"/>
    </source>
</evidence>
<dbReference type="InterPro" id="IPR036890">
    <property type="entry name" value="HATPase_C_sf"/>
</dbReference>
<dbReference type="SMART" id="SM00387">
    <property type="entry name" value="HATPase_c"/>
    <property type="match status" value="1"/>
</dbReference>
<dbReference type="CDD" id="cd19920">
    <property type="entry name" value="REC_PA4781-like"/>
    <property type="match status" value="1"/>
</dbReference>
<dbReference type="SUPFAM" id="SSF55874">
    <property type="entry name" value="ATPase domain of HSP90 chaperone/DNA topoisomerase II/histidine kinase"/>
    <property type="match status" value="1"/>
</dbReference>
<dbReference type="Gene3D" id="1.10.287.130">
    <property type="match status" value="1"/>
</dbReference>
<dbReference type="CDD" id="cd16922">
    <property type="entry name" value="HATPase_EvgS-ArcB-TorS-like"/>
    <property type="match status" value="1"/>
</dbReference>
<dbReference type="Gene3D" id="3.30.565.10">
    <property type="entry name" value="Histidine kinase-like ATPase, C-terminal domain"/>
    <property type="match status" value="1"/>
</dbReference>
<comment type="catalytic activity">
    <reaction evidence="1">
        <text>ATP + protein L-histidine = ADP + protein N-phospho-L-histidine.</text>
        <dbReference type="EC" id="2.7.13.3"/>
    </reaction>
</comment>
<dbReference type="Pfam" id="PF02518">
    <property type="entry name" value="HATPase_c"/>
    <property type="match status" value="1"/>
</dbReference>
<feature type="domain" description="Response regulatory" evidence="15">
    <location>
        <begin position="550"/>
        <end position="666"/>
    </location>
</feature>
<dbReference type="PROSITE" id="PS50110">
    <property type="entry name" value="RESPONSE_REGULATORY"/>
    <property type="match status" value="3"/>
</dbReference>
<name>A0A090AJX1_9GAMM</name>
<keyword evidence="5" id="KW-0808">Transferase</keyword>
<organism evidence="16 17">
    <name type="scientific">Thioploca ingrica</name>
    <dbReference type="NCBI Taxonomy" id="40754"/>
    <lineage>
        <taxon>Bacteria</taxon>
        <taxon>Pseudomonadati</taxon>
        <taxon>Pseudomonadota</taxon>
        <taxon>Gammaproteobacteria</taxon>
        <taxon>Thiotrichales</taxon>
        <taxon>Thiotrichaceae</taxon>
        <taxon>Thioploca</taxon>
    </lineage>
</organism>
<evidence type="ECO:0000256" key="4">
    <source>
        <dbReference type="ARBA" id="ARBA00022553"/>
    </source>
</evidence>
<dbReference type="SMART" id="SM00388">
    <property type="entry name" value="HisKA"/>
    <property type="match status" value="1"/>
</dbReference>
<feature type="modified residue" description="4-aspartylphosphate" evidence="12">
    <location>
        <position position="478"/>
    </location>
</feature>
<keyword evidence="4 12" id="KW-0597">Phosphoprotein</keyword>
<dbReference type="InterPro" id="IPR001789">
    <property type="entry name" value="Sig_transdc_resp-reg_receiver"/>
</dbReference>
<dbReference type="PRINTS" id="PR00344">
    <property type="entry name" value="BCTRLSENSOR"/>
</dbReference>
<dbReference type="SUPFAM" id="SSF52172">
    <property type="entry name" value="CheY-like"/>
    <property type="match status" value="3"/>
</dbReference>
<dbReference type="SUPFAM" id="SSF47384">
    <property type="entry name" value="Homodimeric domain of signal transducing histidine kinase"/>
    <property type="match status" value="1"/>
</dbReference>
<feature type="domain" description="Response regulatory" evidence="15">
    <location>
        <begin position="429"/>
        <end position="542"/>
    </location>
</feature>
<sequence>MSFNKPVILVVDDTLTNLALLNAILQQEGFQVLLAKSGEKAFEIAKQERPDLILLDVAMPGWDGYETCRRLKMDNNLAQIPVLFLSALANAEDKLRAFATGGVDYVHKPFQEEELLARVRTHVELYRLREKLEQEIALRDQEILAYANELENKVEERTTELNTAKEMAEAANLAKSQFLANMSHELRTPMNAIIGYSEMLREDAEDLGILDFVADLEKIHAAGKHLLGLINDILDLSKIESGKMELYLETFEVETLLNEVVVTIQPLADKKSNQLEVNITNRLGHIYADLTKTRQILFNLLTNAAKFTENGRIYLEVTRHTDIDKKEAICFSIKDEGIGMTLEQQKKLFQPFTQVDASTTRRFGGTGLGLAITKEFAEMMGGSIRVESEFGQGSTFIIHLPTQVRIEEPVRDEDSTGSEANIAKEGSKIILVIDDDKIMRDLFKNYLSKLGYSVAVTAEGEEGLKLANKLRPDAIILDVQMPGMDGWRVLSRLKADPVLFDIPVIMTSIEEHKNMGSAMGATDYLVKPVGRDQLASVLNKYRIGDDSQRLVMIVEDDVITREVMATMLKNEGWRVFKAENGKVALEHLEDKKPSLIILDLLMPEMDGFEFVAHLRENPKWRSLPVVVLTSTKLSTEDQAHLHGYVDTIFQKESYSRDQLLELVQKQIATTSNRYENQLQKQLAVISEQLAVINEQ</sequence>
<evidence type="ECO:0000313" key="16">
    <source>
        <dbReference type="EMBL" id="BAP55265.1"/>
    </source>
</evidence>
<dbReference type="InterPro" id="IPR011006">
    <property type="entry name" value="CheY-like_superfamily"/>
</dbReference>
<dbReference type="SMART" id="SM00448">
    <property type="entry name" value="REC"/>
    <property type="match status" value="3"/>
</dbReference>
<evidence type="ECO:0000256" key="3">
    <source>
        <dbReference type="ARBA" id="ARBA00012438"/>
    </source>
</evidence>
<evidence type="ECO:0000259" key="15">
    <source>
        <dbReference type="PROSITE" id="PS50110"/>
    </source>
</evidence>
<dbReference type="InterPro" id="IPR005467">
    <property type="entry name" value="His_kinase_dom"/>
</dbReference>
<dbReference type="Proteomes" id="UP000031623">
    <property type="component" value="Chromosome"/>
</dbReference>
<evidence type="ECO:0000256" key="10">
    <source>
        <dbReference type="ARBA" id="ARBA00023136"/>
    </source>
</evidence>
<feature type="coiled-coil region" evidence="13">
    <location>
        <begin position="660"/>
        <end position="695"/>
    </location>
</feature>
<dbReference type="HOGENOM" id="CLU_000445_114_15_6"/>
<dbReference type="EMBL" id="AP014633">
    <property type="protein sequence ID" value="BAP55265.1"/>
    <property type="molecule type" value="Genomic_DNA"/>
</dbReference>
<evidence type="ECO:0000256" key="9">
    <source>
        <dbReference type="ARBA" id="ARBA00023012"/>
    </source>
</evidence>
<evidence type="ECO:0000313" key="17">
    <source>
        <dbReference type="Proteomes" id="UP000031623"/>
    </source>
</evidence>
<evidence type="ECO:0000256" key="7">
    <source>
        <dbReference type="ARBA" id="ARBA00022777"/>
    </source>
</evidence>
<dbReference type="GO" id="GO:0000155">
    <property type="term" value="F:phosphorelay sensor kinase activity"/>
    <property type="evidence" value="ECO:0007669"/>
    <property type="project" value="InterPro"/>
</dbReference>
<evidence type="ECO:0000256" key="2">
    <source>
        <dbReference type="ARBA" id="ARBA00004370"/>
    </source>
</evidence>
<keyword evidence="6" id="KW-0547">Nucleotide-binding</keyword>
<keyword evidence="7 16" id="KW-0418">Kinase</keyword>
<dbReference type="FunFam" id="3.30.565.10:FF:000010">
    <property type="entry name" value="Sensor histidine kinase RcsC"/>
    <property type="match status" value="1"/>
</dbReference>
<keyword evidence="10" id="KW-0472">Membrane</keyword>
<dbReference type="FunFam" id="1.10.287.130:FF:000038">
    <property type="entry name" value="Sensory transduction histidine kinase"/>
    <property type="match status" value="1"/>
</dbReference>
<dbReference type="Pfam" id="PF00512">
    <property type="entry name" value="HisKA"/>
    <property type="match status" value="1"/>
</dbReference>
<dbReference type="CDD" id="cd17574">
    <property type="entry name" value="REC_OmpR"/>
    <property type="match status" value="2"/>
</dbReference>
<evidence type="ECO:0000256" key="11">
    <source>
        <dbReference type="ARBA" id="ARBA00023306"/>
    </source>
</evidence>
<dbReference type="PROSITE" id="PS50109">
    <property type="entry name" value="HIS_KIN"/>
    <property type="match status" value="1"/>
</dbReference>
<dbReference type="InterPro" id="IPR003661">
    <property type="entry name" value="HisK_dim/P_dom"/>
</dbReference>
<dbReference type="InterPro" id="IPR004358">
    <property type="entry name" value="Sig_transdc_His_kin-like_C"/>
</dbReference>
<keyword evidence="17" id="KW-1185">Reference proteome</keyword>
<reference evidence="16 17" key="1">
    <citation type="journal article" date="2014" name="ISME J.">
        <title>Ecophysiology of Thioploca ingrica as revealed by the complete genome sequence supplemented with proteomic evidence.</title>
        <authorList>
            <person name="Kojima H."/>
            <person name="Ogura Y."/>
            <person name="Yamamoto N."/>
            <person name="Togashi T."/>
            <person name="Mori H."/>
            <person name="Watanabe T."/>
            <person name="Nemoto F."/>
            <person name="Kurokawa K."/>
            <person name="Hayashi T."/>
            <person name="Fukui M."/>
        </authorList>
    </citation>
    <scope>NUCLEOTIDE SEQUENCE [LARGE SCALE GENOMIC DNA]</scope>
</reference>
<evidence type="ECO:0000256" key="1">
    <source>
        <dbReference type="ARBA" id="ARBA00000085"/>
    </source>
</evidence>
<keyword evidence="9" id="KW-0902">Two-component regulatory system</keyword>
<dbReference type="AlphaFoldDB" id="A0A090AJX1"/>
<dbReference type="GO" id="GO:0005524">
    <property type="term" value="F:ATP binding"/>
    <property type="evidence" value="ECO:0007669"/>
    <property type="project" value="UniProtKB-KW"/>
</dbReference>
<keyword evidence="11" id="KW-0131">Cell cycle</keyword>
<dbReference type="InterPro" id="IPR036097">
    <property type="entry name" value="HisK_dim/P_sf"/>
</dbReference>
<feature type="domain" description="Response regulatory" evidence="15">
    <location>
        <begin position="7"/>
        <end position="123"/>
    </location>
</feature>
<dbReference type="EC" id="2.7.13.3" evidence="3"/>
<dbReference type="GO" id="GO:0009927">
    <property type="term" value="F:histidine phosphotransfer kinase activity"/>
    <property type="evidence" value="ECO:0007669"/>
    <property type="project" value="TreeGrafter"/>
</dbReference>
<evidence type="ECO:0000256" key="13">
    <source>
        <dbReference type="SAM" id="Coils"/>
    </source>
</evidence>
<evidence type="ECO:0000256" key="5">
    <source>
        <dbReference type="ARBA" id="ARBA00022679"/>
    </source>
</evidence>
<feature type="coiled-coil region" evidence="13">
    <location>
        <begin position="129"/>
        <end position="167"/>
    </location>
</feature>
<protein>
    <recommendedName>
        <fullName evidence="3">histidine kinase</fullName>
        <ecNumber evidence="3">2.7.13.3</ecNumber>
    </recommendedName>
</protein>
<feature type="modified residue" description="4-aspartylphosphate" evidence="12">
    <location>
        <position position="56"/>
    </location>
</feature>
<dbReference type="PANTHER" id="PTHR43047">
    <property type="entry name" value="TWO-COMPONENT HISTIDINE PROTEIN KINASE"/>
    <property type="match status" value="1"/>
</dbReference>
<dbReference type="GO" id="GO:0005886">
    <property type="term" value="C:plasma membrane"/>
    <property type="evidence" value="ECO:0007669"/>
    <property type="project" value="TreeGrafter"/>
</dbReference>
<keyword evidence="13" id="KW-0175">Coiled coil</keyword>
<dbReference type="KEGG" id="tig:THII_0968"/>
<accession>A0A090AJX1</accession>
<comment type="subcellular location">
    <subcellularLocation>
        <location evidence="2">Membrane</location>
    </subcellularLocation>
</comment>
<keyword evidence="8" id="KW-0067">ATP-binding</keyword>
<dbReference type="CDD" id="cd00082">
    <property type="entry name" value="HisKA"/>
    <property type="match status" value="1"/>
</dbReference>
<evidence type="ECO:0000259" key="14">
    <source>
        <dbReference type="PROSITE" id="PS50109"/>
    </source>
</evidence>
<evidence type="ECO:0000256" key="12">
    <source>
        <dbReference type="PROSITE-ProRule" id="PRU00169"/>
    </source>
</evidence>
<evidence type="ECO:0000256" key="6">
    <source>
        <dbReference type="ARBA" id="ARBA00022741"/>
    </source>
</evidence>
<dbReference type="Gene3D" id="3.40.50.2300">
    <property type="match status" value="3"/>
</dbReference>
<feature type="domain" description="Histidine kinase" evidence="14">
    <location>
        <begin position="181"/>
        <end position="404"/>
    </location>
</feature>
<dbReference type="PANTHER" id="PTHR43047:SF72">
    <property type="entry name" value="OSMOSENSING HISTIDINE PROTEIN KINASE SLN1"/>
    <property type="match status" value="1"/>
</dbReference>
<proteinExistence type="predicted"/>
<dbReference type="STRING" id="40754.THII_0968"/>
<feature type="modified residue" description="4-aspartylphosphate" evidence="12">
    <location>
        <position position="599"/>
    </location>
</feature>